<dbReference type="Proteomes" id="UP000327191">
    <property type="component" value="Unassembled WGS sequence"/>
</dbReference>
<proteinExistence type="predicted"/>
<protein>
    <submittedName>
        <fullName evidence="1">Uncharacterized protein</fullName>
    </submittedName>
</protein>
<dbReference type="AlphaFoldDB" id="A0A5E7SLL4"/>
<gene>
    <name evidence="1" type="ORF">PS938_01257</name>
</gene>
<dbReference type="EMBL" id="CABVJE010000004">
    <property type="protein sequence ID" value="VVP87346.1"/>
    <property type="molecule type" value="Genomic_DNA"/>
</dbReference>
<accession>A0A5E7SLL4</accession>
<name>A0A5E7SLL4_PSEFL</name>
<reference evidence="1 2" key="1">
    <citation type="submission" date="2019-09" db="EMBL/GenBank/DDBJ databases">
        <authorList>
            <person name="Chandra G."/>
            <person name="Truman W A."/>
        </authorList>
    </citation>
    <scope>NUCLEOTIDE SEQUENCE [LARGE SCALE GENOMIC DNA]</scope>
    <source>
        <strain evidence="1">PS938</strain>
    </source>
</reference>
<organism evidence="1 2">
    <name type="scientific">Pseudomonas fluorescens</name>
    <dbReference type="NCBI Taxonomy" id="294"/>
    <lineage>
        <taxon>Bacteria</taxon>
        <taxon>Pseudomonadati</taxon>
        <taxon>Pseudomonadota</taxon>
        <taxon>Gammaproteobacteria</taxon>
        <taxon>Pseudomonadales</taxon>
        <taxon>Pseudomonadaceae</taxon>
        <taxon>Pseudomonas</taxon>
    </lineage>
</organism>
<sequence length="171" mass="17985">MNRRNGARFNAKFSEPAYIDLTETTSTNLNFFLATLVASCSATRELSVSASCTISCILPSNSLPTRSVTLSLGVKPLETFCFFAAFIGCTITTSETVSCVAGLIAGAGGSDPPNSAWRISSSVSSVFIPFSKGVMHSVTDSISVAGVCSRWVRHEALEALASGRSFHSDKG</sequence>
<evidence type="ECO:0000313" key="2">
    <source>
        <dbReference type="Proteomes" id="UP000327191"/>
    </source>
</evidence>
<evidence type="ECO:0000313" key="1">
    <source>
        <dbReference type="EMBL" id="VVP87346.1"/>
    </source>
</evidence>